<dbReference type="CDD" id="cd01128">
    <property type="entry name" value="rho_factor_C"/>
    <property type="match status" value="1"/>
</dbReference>
<evidence type="ECO:0000313" key="10">
    <source>
        <dbReference type="EMBL" id="CAB4790539.1"/>
    </source>
</evidence>
<evidence type="ECO:0000256" key="2">
    <source>
        <dbReference type="ARBA" id="ARBA00022741"/>
    </source>
</evidence>
<dbReference type="PROSITE" id="PS51856">
    <property type="entry name" value="RHO_RNA_BD"/>
    <property type="match status" value="1"/>
</dbReference>
<keyword evidence="1" id="KW-0806">Transcription termination</keyword>
<dbReference type="InterPro" id="IPR004665">
    <property type="entry name" value="Term_rho"/>
</dbReference>
<dbReference type="PANTHER" id="PTHR46425:SF1">
    <property type="entry name" value="TRANSCRIPTION TERMINATION FACTOR RHO"/>
    <property type="match status" value="1"/>
</dbReference>
<dbReference type="AlphaFoldDB" id="A0A6J6X263"/>
<dbReference type="GO" id="GO:0005524">
    <property type="term" value="F:ATP binding"/>
    <property type="evidence" value="ECO:0007669"/>
    <property type="project" value="UniProtKB-KW"/>
</dbReference>
<dbReference type="InterPro" id="IPR041703">
    <property type="entry name" value="Rho_factor_ATP-bd"/>
</dbReference>
<organism evidence="10">
    <name type="scientific">freshwater metagenome</name>
    <dbReference type="NCBI Taxonomy" id="449393"/>
    <lineage>
        <taxon>unclassified sequences</taxon>
        <taxon>metagenomes</taxon>
        <taxon>ecological metagenomes</taxon>
    </lineage>
</organism>
<keyword evidence="5" id="KW-0067">ATP-binding</keyword>
<dbReference type="HAMAP" id="MF_01884">
    <property type="entry name" value="Rho"/>
    <property type="match status" value="1"/>
</dbReference>
<dbReference type="NCBIfam" id="NF006886">
    <property type="entry name" value="PRK09376.1"/>
    <property type="match status" value="1"/>
</dbReference>
<protein>
    <submittedName>
        <fullName evidence="10">Unannotated protein</fullName>
    </submittedName>
</protein>
<dbReference type="Gene3D" id="2.40.50.140">
    <property type="entry name" value="Nucleic acid-binding proteins"/>
    <property type="match status" value="1"/>
</dbReference>
<evidence type="ECO:0000256" key="4">
    <source>
        <dbReference type="ARBA" id="ARBA00022806"/>
    </source>
</evidence>
<dbReference type="InterPro" id="IPR011113">
    <property type="entry name" value="Rho_RNA-bd"/>
</dbReference>
<evidence type="ECO:0000256" key="6">
    <source>
        <dbReference type="ARBA" id="ARBA00022884"/>
    </source>
</evidence>
<keyword evidence="4" id="KW-0347">Helicase</keyword>
<dbReference type="SUPFAM" id="SSF52540">
    <property type="entry name" value="P-loop containing nucleoside triphosphate hydrolases"/>
    <property type="match status" value="1"/>
</dbReference>
<dbReference type="GO" id="GO:0008186">
    <property type="term" value="F:ATP-dependent activity, acting on RNA"/>
    <property type="evidence" value="ECO:0007669"/>
    <property type="project" value="InterPro"/>
</dbReference>
<dbReference type="SMART" id="SM00382">
    <property type="entry name" value="AAA"/>
    <property type="match status" value="1"/>
</dbReference>
<dbReference type="GO" id="GO:0016787">
    <property type="term" value="F:hydrolase activity"/>
    <property type="evidence" value="ECO:0007669"/>
    <property type="project" value="UniProtKB-KW"/>
</dbReference>
<keyword evidence="7" id="KW-0805">Transcription regulation</keyword>
<evidence type="ECO:0000256" key="3">
    <source>
        <dbReference type="ARBA" id="ARBA00022801"/>
    </source>
</evidence>
<dbReference type="EMBL" id="CAFAAH010000033">
    <property type="protein sequence ID" value="CAB4790539.1"/>
    <property type="molecule type" value="Genomic_DNA"/>
</dbReference>
<feature type="domain" description="Rho RNA-BD" evidence="9">
    <location>
        <begin position="1"/>
        <end position="51"/>
    </location>
</feature>
<dbReference type="InterPro" id="IPR000194">
    <property type="entry name" value="ATPase_F1/V1/A1_a/bsu_nucl-bd"/>
</dbReference>
<dbReference type="InterPro" id="IPR003593">
    <property type="entry name" value="AAA+_ATPase"/>
</dbReference>
<keyword evidence="8" id="KW-0804">Transcription</keyword>
<keyword evidence="3" id="KW-0378">Hydrolase</keyword>
<keyword evidence="2" id="KW-0547">Nucleotide-binding</keyword>
<sequence length="356" mass="39271">MPGRNDSYVSATQVRRFSLRKGDYIKGATRPAASNEKYPALLRVDEINGMSPEDAKERPRFEDLTPLFPDERLTLEIKDEPTLLTGRIIDLLSPIGKGQRGLVVSPPKAGKTTILKQLVYSIERNNPEVHLMVLLVDERPEEVTDMKRHVLRGEVIASTFDRPSDEHTHVAEVAIERAKRLVELGKDVVIVLDGITRLARAYNLAAPASGRVLSGGVDSTALYPPKRFFGAARNVEEGGSLTIIATALIETGSRMDEVIFEEFKGTGNMELRLDRKLAERRLYPAIDVNASSTRHEELLFERDQLNQVWKLRRVLNALAGDGSAAPGLELLLDKLRSTKSNDGFLADIANAPSGGG</sequence>
<dbReference type="Pfam" id="PF07497">
    <property type="entry name" value="Rho_RNA_bind"/>
    <property type="match status" value="1"/>
</dbReference>
<name>A0A6J6X263_9ZZZZ</name>
<dbReference type="GO" id="GO:0006353">
    <property type="term" value="P:DNA-templated transcription termination"/>
    <property type="evidence" value="ECO:0007669"/>
    <property type="project" value="UniProtKB-KW"/>
</dbReference>
<evidence type="ECO:0000256" key="1">
    <source>
        <dbReference type="ARBA" id="ARBA00022472"/>
    </source>
</evidence>
<dbReference type="NCBIfam" id="TIGR00767">
    <property type="entry name" value="rho"/>
    <property type="match status" value="1"/>
</dbReference>
<evidence type="ECO:0000259" key="9">
    <source>
        <dbReference type="PROSITE" id="PS51856"/>
    </source>
</evidence>
<reference evidence="10" key="1">
    <citation type="submission" date="2020-05" db="EMBL/GenBank/DDBJ databases">
        <authorList>
            <person name="Chiriac C."/>
            <person name="Salcher M."/>
            <person name="Ghai R."/>
            <person name="Kavagutti S V."/>
        </authorList>
    </citation>
    <scope>NUCLEOTIDE SEQUENCE</scope>
</reference>
<dbReference type="GO" id="GO:0003723">
    <property type="term" value="F:RNA binding"/>
    <property type="evidence" value="ECO:0007669"/>
    <property type="project" value="UniProtKB-KW"/>
</dbReference>
<keyword evidence="6" id="KW-0694">RNA-binding</keyword>
<evidence type="ECO:0000256" key="8">
    <source>
        <dbReference type="ARBA" id="ARBA00023163"/>
    </source>
</evidence>
<dbReference type="InterPro" id="IPR027417">
    <property type="entry name" value="P-loop_NTPase"/>
</dbReference>
<dbReference type="Pfam" id="PF00006">
    <property type="entry name" value="ATP-synt_ab"/>
    <property type="match status" value="1"/>
</dbReference>
<evidence type="ECO:0000256" key="7">
    <source>
        <dbReference type="ARBA" id="ARBA00023015"/>
    </source>
</evidence>
<dbReference type="InterPro" id="IPR012340">
    <property type="entry name" value="NA-bd_OB-fold"/>
</dbReference>
<evidence type="ECO:0000256" key="5">
    <source>
        <dbReference type="ARBA" id="ARBA00022840"/>
    </source>
</evidence>
<accession>A0A6J6X263</accession>
<proteinExistence type="inferred from homology"/>
<gene>
    <name evidence="10" type="ORF">UFOPK2996_00400</name>
</gene>
<dbReference type="Gene3D" id="3.40.50.300">
    <property type="entry name" value="P-loop containing nucleotide triphosphate hydrolases"/>
    <property type="match status" value="1"/>
</dbReference>
<dbReference type="PANTHER" id="PTHR46425">
    <property type="entry name" value="TRANSCRIPTION TERMINATION FACTOR RHO"/>
    <property type="match status" value="1"/>
</dbReference>
<dbReference type="GO" id="GO:0004386">
    <property type="term" value="F:helicase activity"/>
    <property type="evidence" value="ECO:0007669"/>
    <property type="project" value="UniProtKB-KW"/>
</dbReference>